<evidence type="ECO:0000313" key="2">
    <source>
        <dbReference type="EMBL" id="KAF0675471.1"/>
    </source>
</evidence>
<dbReference type="InterPro" id="IPR058744">
    <property type="entry name" value="BstA-like_C"/>
</dbReference>
<proteinExistence type="predicted"/>
<feature type="domain" description="BstA-like C-terminal" evidence="1">
    <location>
        <begin position="159"/>
        <end position="282"/>
    </location>
</feature>
<dbReference type="EMBL" id="APKE01000025">
    <property type="protein sequence ID" value="KAF0675471.1"/>
    <property type="molecule type" value="Genomic_DNA"/>
</dbReference>
<name>A0A921NNZ8_9RHOB</name>
<dbReference type="AlphaFoldDB" id="A0A921NNZ8"/>
<comment type="caution">
    <text evidence="2">The sequence shown here is derived from an EMBL/GenBank/DDBJ whole genome shotgun (WGS) entry which is preliminary data.</text>
</comment>
<accession>A0A921NNZ8</accession>
<dbReference type="OrthoDB" id="5917964at2"/>
<dbReference type="RefSeq" id="WP_159965626.1">
    <property type="nucleotide sequence ID" value="NZ_APKE01000025.1"/>
</dbReference>
<organism evidence="2 3">
    <name type="scientific">Profundibacterium mesophilum KAUST100406-0324</name>
    <dbReference type="NCBI Taxonomy" id="1037889"/>
    <lineage>
        <taxon>Bacteria</taxon>
        <taxon>Pseudomonadati</taxon>
        <taxon>Pseudomonadota</taxon>
        <taxon>Alphaproteobacteria</taxon>
        <taxon>Rhodobacterales</taxon>
        <taxon>Roseobacteraceae</taxon>
        <taxon>Profundibacterium</taxon>
    </lineage>
</organism>
<dbReference type="Proteomes" id="UP000698242">
    <property type="component" value="Unassembled WGS sequence"/>
</dbReference>
<dbReference type="Pfam" id="PF26567">
    <property type="entry name" value="BstA_C"/>
    <property type="match status" value="1"/>
</dbReference>
<gene>
    <name evidence="2" type="ORF">PMES_02101</name>
</gene>
<evidence type="ECO:0000313" key="3">
    <source>
        <dbReference type="Proteomes" id="UP000698242"/>
    </source>
</evidence>
<protein>
    <recommendedName>
        <fullName evidence="1">BstA-like C-terminal domain-containing protein</fullName>
    </recommendedName>
</protein>
<sequence>MKENNSPVTGYQYPLDLEIVVEKEIDGVGMGVLNDGTPFLNMRGLARMCGVDHAVIVRITDQWAAEPLKPRERRIKEIVREQGYDDSLSFYAVVKDGTINHAIPAHVCMAILEYYAFEAKQGTRDHALSSYRTLAKKGLSDFVYAHVGYNPTNAVDISWRQFHDRVTLTADSVPFGYFSIFREIAGIIVPMIKAGISVGPHIVPDISVGQRWGAKWKKENLEAVYGMREKYEHNYPDYFPQALSNPQHPWCYPDDALAEFRAWFKQEYLAEHFPTYLNGQVKGGKIKAPIGAKMLAAANPKIGLSKN</sequence>
<reference evidence="2" key="1">
    <citation type="submission" date="2013-03" db="EMBL/GenBank/DDBJ databases">
        <title>Genome Sequence of the Profundibacterium mesophilum strain KAUST100406-0324T from Red Sea, a novel genus in the family Rhodobacteraceae.</title>
        <authorList>
            <person name="Essack M."/>
            <person name="Alam I."/>
            <person name="Lafi F."/>
            <person name="Alawi W."/>
            <person name="Kamanu F."/>
            <person name="Al-Suwailem A."/>
            <person name="Lee O.O."/>
            <person name="Xu Y."/>
            <person name="Bajic V."/>
            <person name="Qian P.-Y."/>
            <person name="Archer J."/>
        </authorList>
    </citation>
    <scope>NUCLEOTIDE SEQUENCE</scope>
    <source>
        <strain evidence="2">KAUST100406-0324</strain>
    </source>
</reference>
<evidence type="ECO:0000259" key="1">
    <source>
        <dbReference type="Pfam" id="PF26567"/>
    </source>
</evidence>
<keyword evidence="3" id="KW-1185">Reference proteome</keyword>